<dbReference type="Proteomes" id="UP001501690">
    <property type="component" value="Unassembled WGS sequence"/>
</dbReference>
<dbReference type="SUPFAM" id="SSF51182">
    <property type="entry name" value="RmlC-like cupins"/>
    <property type="match status" value="1"/>
</dbReference>
<dbReference type="CDD" id="cd02227">
    <property type="entry name" value="cupin_TM1112-like"/>
    <property type="match status" value="1"/>
</dbReference>
<dbReference type="InterPro" id="IPR014710">
    <property type="entry name" value="RmlC-like_jellyroll"/>
</dbReference>
<protein>
    <recommendedName>
        <fullName evidence="1">(S)-ureidoglycine aminohydrolase cupin domain-containing protein</fullName>
    </recommendedName>
</protein>
<feature type="domain" description="(S)-ureidoglycine aminohydrolase cupin" evidence="1">
    <location>
        <begin position="41"/>
        <end position="113"/>
    </location>
</feature>
<evidence type="ECO:0000313" key="2">
    <source>
        <dbReference type="EMBL" id="GAA1688169.1"/>
    </source>
</evidence>
<dbReference type="EMBL" id="BAAAPL010000001">
    <property type="protein sequence ID" value="GAA1688169.1"/>
    <property type="molecule type" value="Genomic_DNA"/>
</dbReference>
<reference evidence="2 3" key="1">
    <citation type="journal article" date="2019" name="Int. J. Syst. Evol. Microbiol.">
        <title>The Global Catalogue of Microorganisms (GCM) 10K type strain sequencing project: providing services to taxonomists for standard genome sequencing and annotation.</title>
        <authorList>
            <consortium name="The Broad Institute Genomics Platform"/>
            <consortium name="The Broad Institute Genome Sequencing Center for Infectious Disease"/>
            <person name="Wu L."/>
            <person name="Ma J."/>
        </authorList>
    </citation>
    <scope>NUCLEOTIDE SEQUENCE [LARGE SCALE GENOMIC DNA]</scope>
    <source>
        <strain evidence="2 3">JCM 15577</strain>
    </source>
</reference>
<name>A0ABN2HHT2_9MICO</name>
<dbReference type="PANTHER" id="PTHR40943">
    <property type="entry name" value="CYTOPLASMIC PROTEIN-RELATED"/>
    <property type="match status" value="1"/>
</dbReference>
<sequence>MTHVLRPLEVSDLEAKPLALPSAEPLSGEIIVRSKVEFTDKDRTVISGIWESDPGVSRWEFTTRGEIIHLLQGVMIVHEDDGEPVELTAGSAAYFPIGWKGVWTVVEPVRKFYVVYK</sequence>
<dbReference type="Gene3D" id="2.60.120.10">
    <property type="entry name" value="Jelly Rolls"/>
    <property type="match status" value="1"/>
</dbReference>
<gene>
    <name evidence="2" type="ORF">GCM10009808_01430</name>
</gene>
<dbReference type="InterPro" id="IPR008579">
    <property type="entry name" value="UGlyAH_Cupin_dom"/>
</dbReference>
<dbReference type="PANTHER" id="PTHR40943:SF1">
    <property type="entry name" value="CYTOPLASMIC PROTEIN"/>
    <property type="match status" value="1"/>
</dbReference>
<accession>A0ABN2HHT2</accession>
<dbReference type="InterPro" id="IPR011051">
    <property type="entry name" value="RmlC_Cupin_sf"/>
</dbReference>
<evidence type="ECO:0000259" key="1">
    <source>
        <dbReference type="Pfam" id="PF05899"/>
    </source>
</evidence>
<comment type="caution">
    <text evidence="2">The sequence shown here is derived from an EMBL/GenBank/DDBJ whole genome shotgun (WGS) entry which is preliminary data.</text>
</comment>
<proteinExistence type="predicted"/>
<organism evidence="2 3">
    <name type="scientific">Microbacterium sediminicola</name>
    <dbReference type="NCBI Taxonomy" id="415210"/>
    <lineage>
        <taxon>Bacteria</taxon>
        <taxon>Bacillati</taxon>
        <taxon>Actinomycetota</taxon>
        <taxon>Actinomycetes</taxon>
        <taxon>Micrococcales</taxon>
        <taxon>Microbacteriaceae</taxon>
        <taxon>Microbacterium</taxon>
    </lineage>
</organism>
<dbReference type="RefSeq" id="WP_344067859.1">
    <property type="nucleotide sequence ID" value="NZ_BAAAPL010000001.1"/>
</dbReference>
<keyword evidence="3" id="KW-1185">Reference proteome</keyword>
<evidence type="ECO:0000313" key="3">
    <source>
        <dbReference type="Proteomes" id="UP001501690"/>
    </source>
</evidence>
<dbReference type="Pfam" id="PF05899">
    <property type="entry name" value="Cupin_3"/>
    <property type="match status" value="1"/>
</dbReference>